<proteinExistence type="predicted"/>
<dbReference type="RefSeq" id="XP_030055358.1">
    <property type="nucleotide sequence ID" value="XM_030199498.1"/>
</dbReference>
<feature type="compositionally biased region" description="Basic and acidic residues" evidence="1">
    <location>
        <begin position="489"/>
        <end position="528"/>
    </location>
</feature>
<evidence type="ECO:0000313" key="4">
    <source>
        <dbReference type="RefSeq" id="XP_030055358.1"/>
    </source>
</evidence>
<dbReference type="InParanoid" id="A0A6P7XS81"/>
<feature type="compositionally biased region" description="Low complexity" evidence="1">
    <location>
        <begin position="351"/>
        <end position="360"/>
    </location>
</feature>
<feature type="domain" description="DUF4537" evidence="2">
    <location>
        <begin position="84"/>
        <end position="221"/>
    </location>
</feature>
<name>A0A6P7XS81_9AMPH</name>
<evidence type="ECO:0000256" key="1">
    <source>
        <dbReference type="SAM" id="MobiDB-lite"/>
    </source>
</evidence>
<evidence type="ECO:0000259" key="2">
    <source>
        <dbReference type="Pfam" id="PF15057"/>
    </source>
</evidence>
<dbReference type="InterPro" id="IPR032770">
    <property type="entry name" value="DUF4537"/>
</dbReference>
<sequence length="662" mass="76619">MNPSVGPQCPDEKYCSVMMELNKPPCNRLLPPYSCALTSCPLLAHHSWTRTSPIHQRCSWAGHCPYFSDVACTRFIGSAPRTSNTPVLARREPDGFYYLATIIEELEEERGVFLVEFDRPHPKGEKYQTGLQRTASDDIIQYFDAMRHCIVPGAKVLAPWEPQLTRYGPGTVVLGIEMRDPLRVIEDEEITVSFWNGKKIKVPPGVAVWIPSAVWERIVERLHLPISSRPKLKEYPQNTTAYIFNDCAPTLPFHTCHLDGLCKHRWPYCFASPYYRQLHSYCGPQRTSCFPTNIERSTLCCQPKCQHWWPLASITTKDVKDTKEFELVNKPALLSLEPKKEAEKEDLTAVSSPSSSSSLSEDCESDKETCLSKSIMVDSAVNTDSSLWEMTKINSSEQVKPDWKYWKRSCPEPNHKKPGSSVSSNCFTDKKSECSISWLDLTPVGPSNQSAMFEAITSAPTRRLTVKEVLSHNDVTLSKGAPAAPVQEKLGESQREQFKREQEAIEQQRKTKLQQREWERKREEKAEQEYTSIQEHRRKKMLQQLQKEEKKIKERAEKEDHTLKVKQLTQLRRSLQRQTMAQDDRAKEERRQAHLQHVRQKLDEKEFHKHTAEEVKERHVQEARRKRVDTHYKLLAEKLHETERQAQTKSARQRIRARVRSM</sequence>
<organism evidence="3 4">
    <name type="scientific">Microcaecilia unicolor</name>
    <dbReference type="NCBI Taxonomy" id="1415580"/>
    <lineage>
        <taxon>Eukaryota</taxon>
        <taxon>Metazoa</taxon>
        <taxon>Chordata</taxon>
        <taxon>Craniata</taxon>
        <taxon>Vertebrata</taxon>
        <taxon>Euteleostomi</taxon>
        <taxon>Amphibia</taxon>
        <taxon>Gymnophiona</taxon>
        <taxon>Siphonopidae</taxon>
        <taxon>Microcaecilia</taxon>
    </lineage>
</organism>
<dbReference type="PANTHER" id="PTHR14343:SF3">
    <property type="entry name" value="SIMILAR TO PREDICTED GENE ICRFP703B1614Q5.5"/>
    <property type="match status" value="1"/>
</dbReference>
<protein>
    <submittedName>
        <fullName evidence="4">Uncharacterized protein C11orf16 homolog</fullName>
    </submittedName>
</protein>
<dbReference type="GeneID" id="115467991"/>
<evidence type="ECO:0000313" key="3">
    <source>
        <dbReference type="Proteomes" id="UP000515156"/>
    </source>
</evidence>
<dbReference type="CTD" id="136747732"/>
<feature type="region of interest" description="Disordered" evidence="1">
    <location>
        <begin position="639"/>
        <end position="662"/>
    </location>
</feature>
<dbReference type="FunCoup" id="A0A6P7XS81">
    <property type="interactions" value="2"/>
</dbReference>
<dbReference type="CDD" id="cd04508">
    <property type="entry name" value="Tudor_SF"/>
    <property type="match status" value="1"/>
</dbReference>
<dbReference type="KEGG" id="muo:115467991"/>
<gene>
    <name evidence="4" type="primary">C4H11orf16</name>
</gene>
<dbReference type="Proteomes" id="UP000515156">
    <property type="component" value="Chromosome 4"/>
</dbReference>
<keyword evidence="3" id="KW-1185">Reference proteome</keyword>
<dbReference type="AlphaFoldDB" id="A0A6P7XS81"/>
<feature type="region of interest" description="Disordered" evidence="1">
    <location>
        <begin position="344"/>
        <end position="363"/>
    </location>
</feature>
<feature type="compositionally biased region" description="Basic residues" evidence="1">
    <location>
        <begin position="651"/>
        <end position="662"/>
    </location>
</feature>
<accession>A0A6P7XS81</accession>
<dbReference type="Pfam" id="PF15057">
    <property type="entry name" value="DUF4537"/>
    <property type="match status" value="1"/>
</dbReference>
<feature type="region of interest" description="Disordered" evidence="1">
    <location>
        <begin position="480"/>
        <end position="535"/>
    </location>
</feature>
<dbReference type="PANTHER" id="PTHR14343">
    <property type="entry name" value="VWFA DOMAIN-CONTAINING PROTEIN"/>
    <property type="match status" value="1"/>
</dbReference>
<reference evidence="4" key="1">
    <citation type="submission" date="2025-08" db="UniProtKB">
        <authorList>
            <consortium name="RefSeq"/>
        </authorList>
    </citation>
    <scope>IDENTIFICATION</scope>
</reference>
<dbReference type="OrthoDB" id="6241467at2759"/>